<dbReference type="RefSeq" id="WP_144366370.1">
    <property type="nucleotide sequence ID" value="NZ_CABHNA010000024.1"/>
</dbReference>
<evidence type="ECO:0000256" key="1">
    <source>
        <dbReference type="ARBA" id="ARBA00006611"/>
    </source>
</evidence>
<keyword evidence="4" id="KW-1185">Reference proteome</keyword>
<gene>
    <name evidence="3" type="ORF">RTSSTS7063_00406</name>
</gene>
<proteinExistence type="inferred from homology"/>
<evidence type="ECO:0000313" key="3">
    <source>
        <dbReference type="EMBL" id="VUW95467.1"/>
    </source>
</evidence>
<evidence type="ECO:0000313" key="4">
    <source>
        <dbReference type="Proteomes" id="UP000363661"/>
    </source>
</evidence>
<evidence type="ECO:0000259" key="2">
    <source>
        <dbReference type="Pfam" id="PF00437"/>
    </source>
</evidence>
<dbReference type="InterPro" id="IPR050921">
    <property type="entry name" value="T4SS_GSP_E_ATPase"/>
</dbReference>
<dbReference type="Gene3D" id="3.40.50.300">
    <property type="entry name" value="P-loop containing nucleotide triphosphate hydrolases"/>
    <property type="match status" value="1"/>
</dbReference>
<dbReference type="Gene3D" id="3.30.450.380">
    <property type="match status" value="1"/>
</dbReference>
<reference evidence="3 4" key="1">
    <citation type="submission" date="2019-07" db="EMBL/GenBank/DDBJ databases">
        <authorList>
            <person name="Hibberd C M."/>
            <person name="Gehrig L. J."/>
            <person name="Chang H.-W."/>
            <person name="Venkatesh S."/>
        </authorList>
    </citation>
    <scope>NUCLEOTIDE SEQUENCE [LARGE SCALE GENOMIC DNA]</scope>
    <source>
        <strain evidence="3">Ruminococcus_torques_SSTS_Bg7063</strain>
    </source>
</reference>
<dbReference type="PANTHER" id="PTHR30486">
    <property type="entry name" value="TWITCHING MOTILITY PROTEIN PILT"/>
    <property type="match status" value="1"/>
</dbReference>
<organism evidence="3 4">
    <name type="scientific">[Ruminococcus] torques</name>
    <dbReference type="NCBI Taxonomy" id="33039"/>
    <lineage>
        <taxon>Bacteria</taxon>
        <taxon>Bacillati</taxon>
        <taxon>Bacillota</taxon>
        <taxon>Clostridia</taxon>
        <taxon>Lachnospirales</taxon>
        <taxon>Lachnospiraceae</taxon>
        <taxon>Mediterraneibacter</taxon>
    </lineage>
</organism>
<sequence>MIRKEQLYEQILEQIDLTKETDDEELQELIRTVLDEAADEEYISLSDKIRIGRELFNSFRKLDVLQELLEDDSITEIMVNGIDHIFYEKEGRIFRSKKCFLSQERLLDVIQQIVGESNRYVNEASPIVDARLKDGSRVNVVLNPVAVNGPILTIRKFPSEAITMEELIRIGSVTDEAANFLKKLVAAKYNIFVSGGTGAGKTTFLNALSNYIPKGERLITIEDNAELQIQGVQNLVRLEARGPNAEGEGAVTIRDLIKSALRMRPDRIVVGEVRGEETVDMISSAMLNGHSGSMSTGHANNPTDMLHRLETMMLMGIDLPLQAIQRQVASALDIIIHLGRLRDKTRKVLQIVEVEGYEDGRIQTKVLYEFKEEGMKNGKIQGCLMKKNEITNKEKLLAAGYHTI</sequence>
<dbReference type="AlphaFoldDB" id="A0A564SJX2"/>
<dbReference type="PANTHER" id="PTHR30486:SF15">
    <property type="entry name" value="TYPE II_IV SECRETION SYSTEM ATPASE"/>
    <property type="match status" value="1"/>
</dbReference>
<dbReference type="GO" id="GO:0016887">
    <property type="term" value="F:ATP hydrolysis activity"/>
    <property type="evidence" value="ECO:0007669"/>
    <property type="project" value="InterPro"/>
</dbReference>
<dbReference type="Proteomes" id="UP000363661">
    <property type="component" value="Unassembled WGS sequence"/>
</dbReference>
<accession>A0A564SJX2</accession>
<dbReference type="CDD" id="cd01130">
    <property type="entry name" value="VirB11-like_ATPase"/>
    <property type="match status" value="1"/>
</dbReference>
<protein>
    <submittedName>
        <fullName evidence="3">Conjugal transfer protein/MT3759</fullName>
    </submittedName>
</protein>
<dbReference type="InterPro" id="IPR027417">
    <property type="entry name" value="P-loop_NTPase"/>
</dbReference>
<comment type="similarity">
    <text evidence="1">Belongs to the GSP E family.</text>
</comment>
<dbReference type="Pfam" id="PF00437">
    <property type="entry name" value="T2SSE"/>
    <property type="match status" value="1"/>
</dbReference>
<dbReference type="InterPro" id="IPR001482">
    <property type="entry name" value="T2SS/T4SS_dom"/>
</dbReference>
<feature type="domain" description="Bacterial type II secretion system protein E" evidence="2">
    <location>
        <begin position="64"/>
        <end position="356"/>
    </location>
</feature>
<dbReference type="EMBL" id="CABHNA010000024">
    <property type="protein sequence ID" value="VUW95467.1"/>
    <property type="molecule type" value="Genomic_DNA"/>
</dbReference>
<name>A0A564SJX2_9FIRM</name>
<dbReference type="SUPFAM" id="SSF52540">
    <property type="entry name" value="P-loop containing nucleoside triphosphate hydrolases"/>
    <property type="match status" value="1"/>
</dbReference>